<name>A0ABR1RAS2_9PEZI</name>
<dbReference type="EMBL" id="JAQQWI010000017">
    <property type="protein sequence ID" value="KAK8005828.1"/>
    <property type="molecule type" value="Genomic_DNA"/>
</dbReference>
<keyword evidence="2" id="KW-1185">Reference proteome</keyword>
<protein>
    <submittedName>
        <fullName evidence="1">Uncharacterized protein</fullName>
    </submittedName>
</protein>
<organism evidence="1 2">
    <name type="scientific">Apiospora marii</name>
    <dbReference type="NCBI Taxonomy" id="335849"/>
    <lineage>
        <taxon>Eukaryota</taxon>
        <taxon>Fungi</taxon>
        <taxon>Dikarya</taxon>
        <taxon>Ascomycota</taxon>
        <taxon>Pezizomycotina</taxon>
        <taxon>Sordariomycetes</taxon>
        <taxon>Xylariomycetidae</taxon>
        <taxon>Amphisphaeriales</taxon>
        <taxon>Apiosporaceae</taxon>
        <taxon>Apiospora</taxon>
    </lineage>
</organism>
<dbReference type="Proteomes" id="UP001396898">
    <property type="component" value="Unassembled WGS sequence"/>
</dbReference>
<reference evidence="1 2" key="1">
    <citation type="submission" date="2023-01" db="EMBL/GenBank/DDBJ databases">
        <title>Analysis of 21 Apiospora genomes using comparative genomics revels a genus with tremendous synthesis potential of carbohydrate active enzymes and secondary metabolites.</title>
        <authorList>
            <person name="Sorensen T."/>
        </authorList>
    </citation>
    <scope>NUCLEOTIDE SEQUENCE [LARGE SCALE GENOMIC DNA]</scope>
    <source>
        <strain evidence="1 2">CBS 20057</strain>
    </source>
</reference>
<gene>
    <name evidence="1" type="ORF">PG991_012125</name>
</gene>
<sequence length="359" mass="38510">MGAPGLLHSPHGRDLVRRGVDRVAELEHSEQVVGVCRAEVRNIADVHYKGAQGVVALTKLLFDGDGLGFEGVRSDLEVAILSCQRGNVGSQGLEGLASQGRALLLKGLDLRGRGGILGAEVGLLLEQRRPLFLEASDLCDRGVVLDGEGGMLFEEGRLLVLQAPDLYGRGVLFDFKGVLLLEQGRPFLLKASDLCGGSIVLNAEGVLLLKQRRPFLFQVPDLCDRGVVLDAESVSLLEQRGLLSLEASGLAVLGLVQQLFLREELVVLVREGVVDKLQAIDLALSLLDLDAARLELEVRLLEGGVNAIVHGLHLARGFRFGLDLLLADEQLGFQLLDLVVPLTDGVVLGLLADPAFLEL</sequence>
<accession>A0ABR1RAS2</accession>
<comment type="caution">
    <text evidence="1">The sequence shown here is derived from an EMBL/GenBank/DDBJ whole genome shotgun (WGS) entry which is preliminary data.</text>
</comment>
<evidence type="ECO:0000313" key="1">
    <source>
        <dbReference type="EMBL" id="KAK8005828.1"/>
    </source>
</evidence>
<proteinExistence type="predicted"/>
<evidence type="ECO:0000313" key="2">
    <source>
        <dbReference type="Proteomes" id="UP001396898"/>
    </source>
</evidence>